<feature type="region of interest" description="Disordered" evidence="1">
    <location>
        <begin position="72"/>
        <end position="118"/>
    </location>
</feature>
<dbReference type="InterPro" id="IPR011029">
    <property type="entry name" value="DEATH-like_dom_sf"/>
</dbReference>
<dbReference type="Proteomes" id="UP001279410">
    <property type="component" value="Unassembled WGS sequence"/>
</dbReference>
<name>A0AAD3N841_LATJO</name>
<proteinExistence type="predicted"/>
<feature type="compositionally biased region" description="Polar residues" evidence="1">
    <location>
        <begin position="109"/>
        <end position="118"/>
    </location>
</feature>
<dbReference type="SUPFAM" id="SSF47986">
    <property type="entry name" value="DEATH domain"/>
    <property type="match status" value="1"/>
</dbReference>
<feature type="domain" description="Pyrin" evidence="2">
    <location>
        <begin position="5"/>
        <end position="45"/>
    </location>
</feature>
<organism evidence="3 4">
    <name type="scientific">Lates japonicus</name>
    <name type="common">Japanese lates</name>
    <dbReference type="NCBI Taxonomy" id="270547"/>
    <lineage>
        <taxon>Eukaryota</taxon>
        <taxon>Metazoa</taxon>
        <taxon>Chordata</taxon>
        <taxon>Craniata</taxon>
        <taxon>Vertebrata</taxon>
        <taxon>Euteleostomi</taxon>
        <taxon>Actinopterygii</taxon>
        <taxon>Neopterygii</taxon>
        <taxon>Teleostei</taxon>
        <taxon>Neoteleostei</taxon>
        <taxon>Acanthomorphata</taxon>
        <taxon>Carangaria</taxon>
        <taxon>Carangaria incertae sedis</taxon>
        <taxon>Centropomidae</taxon>
        <taxon>Lates</taxon>
    </lineage>
</organism>
<dbReference type="InterPro" id="IPR004020">
    <property type="entry name" value="DAPIN"/>
</dbReference>
<keyword evidence="4" id="KW-1185">Reference proteome</keyword>
<dbReference type="EMBL" id="BRZM01000102">
    <property type="protein sequence ID" value="GLD67042.1"/>
    <property type="molecule type" value="Genomic_DNA"/>
</dbReference>
<evidence type="ECO:0000259" key="2">
    <source>
        <dbReference type="Pfam" id="PF02758"/>
    </source>
</evidence>
<dbReference type="AlphaFoldDB" id="A0AAD3N841"/>
<accession>A0AAD3N841</accession>
<evidence type="ECO:0000256" key="1">
    <source>
        <dbReference type="SAM" id="MobiDB-lite"/>
    </source>
</evidence>
<feature type="compositionally biased region" description="Polar residues" evidence="1">
    <location>
        <begin position="85"/>
        <end position="98"/>
    </location>
</feature>
<dbReference type="Pfam" id="PF02758">
    <property type="entry name" value="PYRIN"/>
    <property type="match status" value="1"/>
</dbReference>
<dbReference type="Gene3D" id="1.10.533.10">
    <property type="entry name" value="Death Domain, Fas"/>
    <property type="match status" value="1"/>
</dbReference>
<evidence type="ECO:0000313" key="4">
    <source>
        <dbReference type="Proteomes" id="UP001279410"/>
    </source>
</evidence>
<sequence length="118" mass="13454">MKIDLKNILDDLRDEDFENFKWFLKYETVNNIPPIKERQLSKAHRGSDGAEIWINWSCGSVGESFKKYQQEQSGGAVTSHRLRNRSWNSEQGGQSSSGDRLDAKKRITGQFNSDGSSL</sequence>
<reference evidence="3" key="1">
    <citation type="submission" date="2022-08" db="EMBL/GenBank/DDBJ databases">
        <title>Genome sequencing of akame (Lates japonicus).</title>
        <authorList>
            <person name="Hashiguchi Y."/>
            <person name="Takahashi H."/>
        </authorList>
    </citation>
    <scope>NUCLEOTIDE SEQUENCE</scope>
    <source>
        <strain evidence="3">Kochi</strain>
    </source>
</reference>
<comment type="caution">
    <text evidence="3">The sequence shown here is derived from an EMBL/GenBank/DDBJ whole genome shotgun (WGS) entry which is preliminary data.</text>
</comment>
<evidence type="ECO:0000313" key="3">
    <source>
        <dbReference type="EMBL" id="GLD67042.1"/>
    </source>
</evidence>
<protein>
    <submittedName>
        <fullName evidence="3">NACHT, LRR and PYD domains-containing protein 14-like protein</fullName>
    </submittedName>
</protein>
<gene>
    <name evidence="3" type="ORF">AKAME5_001841000</name>
</gene>